<evidence type="ECO:0000256" key="1">
    <source>
        <dbReference type="ARBA" id="ARBA00004429"/>
    </source>
</evidence>
<gene>
    <name evidence="8" type="ORF">CLV62_13314</name>
</gene>
<feature type="transmembrane region" description="Helical" evidence="6">
    <location>
        <begin position="275"/>
        <end position="295"/>
    </location>
</feature>
<evidence type="ECO:0000256" key="6">
    <source>
        <dbReference type="SAM" id="Phobius"/>
    </source>
</evidence>
<feature type="transmembrane region" description="Helical" evidence="6">
    <location>
        <begin position="100"/>
        <end position="122"/>
    </location>
</feature>
<evidence type="ECO:0000313" key="9">
    <source>
        <dbReference type="Proteomes" id="UP000247973"/>
    </source>
</evidence>
<feature type="transmembrane region" description="Helical" evidence="6">
    <location>
        <begin position="301"/>
        <end position="323"/>
    </location>
</feature>
<evidence type="ECO:0000256" key="4">
    <source>
        <dbReference type="ARBA" id="ARBA00022989"/>
    </source>
</evidence>
<comment type="subcellular location">
    <subcellularLocation>
        <location evidence="1">Cell inner membrane</location>
        <topology evidence="1">Multi-pass membrane protein</topology>
    </subcellularLocation>
</comment>
<organism evidence="8 9">
    <name type="scientific">Dysgonomonas alginatilytica</name>
    <dbReference type="NCBI Taxonomy" id="1605892"/>
    <lineage>
        <taxon>Bacteria</taxon>
        <taxon>Pseudomonadati</taxon>
        <taxon>Bacteroidota</taxon>
        <taxon>Bacteroidia</taxon>
        <taxon>Bacteroidales</taxon>
        <taxon>Dysgonomonadaceae</taxon>
        <taxon>Dysgonomonas</taxon>
    </lineage>
</organism>
<proteinExistence type="predicted"/>
<feature type="transmembrane region" description="Helical" evidence="6">
    <location>
        <begin position="360"/>
        <end position="379"/>
    </location>
</feature>
<feature type="domain" description="Major facilitator superfamily (MFS) profile" evidence="7">
    <location>
        <begin position="6"/>
        <end position="384"/>
    </location>
</feature>
<protein>
    <submittedName>
        <fullName evidence="8">Fucose permease</fullName>
    </submittedName>
</protein>
<dbReference type="PANTHER" id="PTHR43702">
    <property type="entry name" value="L-FUCOSE-PROTON SYMPORTER"/>
    <property type="match status" value="1"/>
</dbReference>
<dbReference type="PROSITE" id="PS50850">
    <property type="entry name" value="MFS"/>
    <property type="match status" value="1"/>
</dbReference>
<evidence type="ECO:0000256" key="2">
    <source>
        <dbReference type="ARBA" id="ARBA00022475"/>
    </source>
</evidence>
<dbReference type="SUPFAM" id="SSF103473">
    <property type="entry name" value="MFS general substrate transporter"/>
    <property type="match status" value="1"/>
</dbReference>
<dbReference type="Pfam" id="PF07690">
    <property type="entry name" value="MFS_1"/>
    <property type="match status" value="1"/>
</dbReference>
<evidence type="ECO:0000256" key="3">
    <source>
        <dbReference type="ARBA" id="ARBA00022692"/>
    </source>
</evidence>
<dbReference type="PANTHER" id="PTHR43702:SF3">
    <property type="entry name" value="PROTEIN TSGA"/>
    <property type="match status" value="1"/>
</dbReference>
<dbReference type="InterPro" id="IPR036259">
    <property type="entry name" value="MFS_trans_sf"/>
</dbReference>
<dbReference type="RefSeq" id="WP_110312244.1">
    <property type="nucleotide sequence ID" value="NZ_QICL01000033.1"/>
</dbReference>
<accession>A0A2V3PIQ3</accession>
<comment type="caution">
    <text evidence="8">The sequence shown here is derived from an EMBL/GenBank/DDBJ whole genome shotgun (WGS) entry which is preliminary data.</text>
</comment>
<dbReference type="InterPro" id="IPR050375">
    <property type="entry name" value="MFS_TsgA-like"/>
</dbReference>
<dbReference type="EMBL" id="QICL01000033">
    <property type="protein sequence ID" value="PXV59988.1"/>
    <property type="molecule type" value="Genomic_DNA"/>
</dbReference>
<keyword evidence="4 6" id="KW-1133">Transmembrane helix</keyword>
<reference evidence="8 9" key="1">
    <citation type="submission" date="2018-03" db="EMBL/GenBank/DDBJ databases">
        <title>Genomic Encyclopedia of Archaeal and Bacterial Type Strains, Phase II (KMG-II): from individual species to whole genera.</title>
        <authorList>
            <person name="Goeker M."/>
        </authorList>
    </citation>
    <scope>NUCLEOTIDE SEQUENCE [LARGE SCALE GENOMIC DNA]</scope>
    <source>
        <strain evidence="8 9">DSM 100214</strain>
    </source>
</reference>
<dbReference type="OrthoDB" id="3225787at2"/>
<feature type="transmembrane region" description="Helical" evidence="6">
    <location>
        <begin position="209"/>
        <end position="230"/>
    </location>
</feature>
<feature type="transmembrane region" description="Helical" evidence="6">
    <location>
        <begin position="335"/>
        <end position="354"/>
    </location>
</feature>
<dbReference type="InterPro" id="IPR020846">
    <property type="entry name" value="MFS_dom"/>
</dbReference>
<dbReference type="GO" id="GO:0005886">
    <property type="term" value="C:plasma membrane"/>
    <property type="evidence" value="ECO:0007669"/>
    <property type="project" value="UniProtKB-SubCell"/>
</dbReference>
<feature type="transmembrane region" description="Helical" evidence="6">
    <location>
        <begin position="46"/>
        <end position="64"/>
    </location>
</feature>
<keyword evidence="3 6" id="KW-0812">Transmembrane</keyword>
<feature type="transmembrane region" description="Helical" evidence="6">
    <location>
        <begin position="250"/>
        <end position="268"/>
    </location>
</feature>
<sequence>MNNKSNSLKVFIPVMLSFFVMGIVDVVGVSTNYIRQDFSLDDLTASIIPMMVFLWFAIFSIPTGMLMNRIGRKKTVLIAIIISLLSLLLPYLFYNFYAVIIAFALLGIGNTILQVSLNPLVASIVSGEKLASTLTFGQFVKAIASFVGPIIASVAAKQYGDWRLIFVVFVAVSLLAFMWLYITPIKADEERENNQTTFGSTLTLLKDNLILQLFLGIVFIVGIDVCMNTNTPQLLMQRLGMTTDDAALGSSLYFAARTLGAFLGSFILMKCKPAVFLRINMIVAIVAFAIIFFAVEQWLLFLSVALIGFTCANVFSIIFSVALQYKPQQTNEISSLMIMGVAGGAIITPIAGLLSKNMGLAAGFGLLLLCVIYILLLSLKFSKK</sequence>
<dbReference type="Gene3D" id="1.20.1250.20">
    <property type="entry name" value="MFS general substrate transporter like domains"/>
    <property type="match status" value="2"/>
</dbReference>
<name>A0A2V3PIQ3_9BACT</name>
<feature type="transmembrane region" description="Helical" evidence="6">
    <location>
        <begin position="76"/>
        <end position="94"/>
    </location>
</feature>
<evidence type="ECO:0000256" key="5">
    <source>
        <dbReference type="ARBA" id="ARBA00023136"/>
    </source>
</evidence>
<dbReference type="GO" id="GO:0022857">
    <property type="term" value="F:transmembrane transporter activity"/>
    <property type="evidence" value="ECO:0007669"/>
    <property type="project" value="InterPro"/>
</dbReference>
<dbReference type="AlphaFoldDB" id="A0A2V3PIQ3"/>
<keyword evidence="5 6" id="KW-0472">Membrane</keyword>
<feature type="transmembrane region" description="Helical" evidence="6">
    <location>
        <begin position="134"/>
        <end position="156"/>
    </location>
</feature>
<keyword evidence="2" id="KW-1003">Cell membrane</keyword>
<dbReference type="InterPro" id="IPR011701">
    <property type="entry name" value="MFS"/>
</dbReference>
<evidence type="ECO:0000313" key="8">
    <source>
        <dbReference type="EMBL" id="PXV59988.1"/>
    </source>
</evidence>
<dbReference type="Proteomes" id="UP000247973">
    <property type="component" value="Unassembled WGS sequence"/>
</dbReference>
<evidence type="ECO:0000259" key="7">
    <source>
        <dbReference type="PROSITE" id="PS50850"/>
    </source>
</evidence>
<feature type="transmembrane region" description="Helical" evidence="6">
    <location>
        <begin position="12"/>
        <end position="34"/>
    </location>
</feature>
<feature type="transmembrane region" description="Helical" evidence="6">
    <location>
        <begin position="162"/>
        <end position="182"/>
    </location>
</feature>
<keyword evidence="9" id="KW-1185">Reference proteome</keyword>